<proteinExistence type="predicted"/>
<dbReference type="HOGENOM" id="CLU_3438343_0_0_1"/>
<dbReference type="Proteomes" id="UP000015530">
    <property type="component" value="Unassembled WGS sequence"/>
</dbReference>
<evidence type="ECO:0000313" key="1">
    <source>
        <dbReference type="EMBL" id="EQB58725.1"/>
    </source>
</evidence>
<gene>
    <name evidence="1" type="ORF">CGLO_00990</name>
</gene>
<organism evidence="1 2">
    <name type="scientific">Colletotrichum gloeosporioides (strain Cg-14)</name>
    <name type="common">Anthracnose fungus</name>
    <name type="synonym">Glomerella cingulata</name>
    <dbReference type="NCBI Taxonomy" id="1237896"/>
    <lineage>
        <taxon>Eukaryota</taxon>
        <taxon>Fungi</taxon>
        <taxon>Dikarya</taxon>
        <taxon>Ascomycota</taxon>
        <taxon>Pezizomycotina</taxon>
        <taxon>Sordariomycetes</taxon>
        <taxon>Hypocreomycetidae</taxon>
        <taxon>Glomerellales</taxon>
        <taxon>Glomerellaceae</taxon>
        <taxon>Colletotrichum</taxon>
        <taxon>Colletotrichum gloeosporioides species complex</taxon>
    </lineage>
</organism>
<name>T0MCK2_COLGC</name>
<accession>T0MCK2</accession>
<comment type="caution">
    <text evidence="1">The sequence shown here is derived from an EMBL/GenBank/DDBJ whole genome shotgun (WGS) entry which is preliminary data.</text>
</comment>
<dbReference type="EMBL" id="AMYD01000224">
    <property type="protein sequence ID" value="EQB58725.1"/>
    <property type="molecule type" value="Genomic_DNA"/>
</dbReference>
<protein>
    <submittedName>
        <fullName evidence="1">Uncharacterized protein</fullName>
    </submittedName>
</protein>
<evidence type="ECO:0000313" key="2">
    <source>
        <dbReference type="Proteomes" id="UP000015530"/>
    </source>
</evidence>
<reference evidence="2" key="1">
    <citation type="journal article" date="2013" name="Mol. Plant Microbe Interact.">
        <title>Global aspects of pacC regulation of pathogenicity genes in Colletotrichum gloeosporioides as revealed by transcriptome analysis.</title>
        <authorList>
            <person name="Alkan N."/>
            <person name="Meng X."/>
            <person name="Friedlander G."/>
            <person name="Reuveni E."/>
            <person name="Sukno S."/>
            <person name="Sherman A."/>
            <person name="Thon M."/>
            <person name="Fluhr R."/>
            <person name="Prusky D."/>
        </authorList>
    </citation>
    <scope>NUCLEOTIDE SEQUENCE [LARGE SCALE GENOMIC DNA]</scope>
    <source>
        <strain evidence="2">Cg-14</strain>
    </source>
</reference>
<sequence>MQEPWWEPQL</sequence>